<feature type="domain" description="RAVE complex protein Rav1 C-terminal" evidence="4">
    <location>
        <begin position="1667"/>
        <end position="2307"/>
    </location>
</feature>
<dbReference type="Pfam" id="PF08457">
    <property type="entry name" value="Sfi1"/>
    <property type="match status" value="1"/>
</dbReference>
<dbReference type="InterPro" id="IPR036322">
    <property type="entry name" value="WD40_repeat_dom_sf"/>
</dbReference>
<dbReference type="PANTHER" id="PTHR13950">
    <property type="entry name" value="RABCONNECTIN-RELATED"/>
    <property type="match status" value="1"/>
</dbReference>
<feature type="compositionally biased region" description="Basic and acidic residues" evidence="2">
    <location>
        <begin position="257"/>
        <end position="266"/>
    </location>
</feature>
<gene>
    <name evidence="5" type="ORF">UA08_00907</name>
</gene>
<dbReference type="SUPFAM" id="SSF50978">
    <property type="entry name" value="WD40 repeat-like"/>
    <property type="match status" value="2"/>
</dbReference>
<name>A0A225AQ25_TALAT</name>
<dbReference type="InterPro" id="IPR001680">
    <property type="entry name" value="WD40_rpt"/>
</dbReference>
<dbReference type="EMBL" id="LFMY01000001">
    <property type="protein sequence ID" value="OKL63732.1"/>
    <property type="molecule type" value="Genomic_DNA"/>
</dbReference>
<comment type="caution">
    <text evidence="5">The sequence shown here is derived from an EMBL/GenBank/DDBJ whole genome shotgun (WGS) entry which is preliminary data.</text>
</comment>
<proteinExistence type="predicted"/>
<feature type="repeat" description="WD" evidence="1">
    <location>
        <begin position="1471"/>
        <end position="1502"/>
    </location>
</feature>
<dbReference type="GeneID" id="31000662"/>
<dbReference type="RefSeq" id="XP_020123853.1">
    <property type="nucleotide sequence ID" value="XM_020260765.1"/>
</dbReference>
<keyword evidence="1" id="KW-0853">WD repeat</keyword>
<feature type="compositionally biased region" description="Polar residues" evidence="2">
    <location>
        <begin position="233"/>
        <end position="247"/>
    </location>
</feature>
<accession>A0A225AQ25</accession>
<reference evidence="5" key="1">
    <citation type="submission" date="2015-06" db="EMBL/GenBank/DDBJ databases">
        <title>Talaromyces atroroseus IBT 11181 draft genome.</title>
        <authorList>
            <person name="Rasmussen K.B."/>
            <person name="Rasmussen S."/>
            <person name="Petersen B."/>
            <person name="Sicheritz-Ponten T."/>
            <person name="Mortensen U.H."/>
            <person name="Thrane U."/>
        </authorList>
    </citation>
    <scope>NUCLEOTIDE SEQUENCE [LARGE SCALE GENOMIC DNA]</scope>
    <source>
        <strain evidence="5">IBT 11181</strain>
    </source>
</reference>
<sequence length="2401" mass="275132">MSPIPVQRPTLLDEDRVLSDQDVGLLYQIITRAEQNSNVERLPFRALFAAYDEVLADHGPDADPEQVCMRFLFKMGTGGLAGQSLFDRFENLLQSMGIILSFDDTEPEQHQDLALHPSALEFAGEQQLTGRIPEDTTQRSIRRRRASFNSMYDVGEDATQKHGYRPSSRSSMSRLDPGKSAFLEEIDDHPREPQTHRGEPTNLPDKNQLLAQFLEMGRRLMGGLDPRGMPQSVENDTPFQPTKNVIMSSSPRSNHRSFSERLRESDEPSPNIDINFRSEDMRAFDELGFKPSLSDMLRDASNFATYRRRVTARKAIIHWLEQAVNVRQRRQDMESAASNQDRATLLRQALDLWRAELQKKRQNSRTKRFFRHLERRAAKARDLYLMTKAFTHWAQLTSDEVSKASEARQHILSIKYFNAWREITAVNVMKAQRFTIRRPLDGWKRRIQQIRMSEDYAAATYDINTKRKYFMILRWNFYYEQRAPEWSDYRLKKSSFLSWIRALRTQREREADIDHTNRHELLHAAMQTWSYRLRSVNAAQLDADRKRKKKLVGDQIEVWSAQTRLYSAAVKTVERVNSKVVKTSFMHWRLRTKAMQEAKEADRLRLLRNAWTTWNDHLRCYALNSRIEERLMKEAIYRWVLAERYRLAQRIRDQRIQREAFTKFIITARDTSKELMQREDQYVHRYNYDILRSHLLCWGNKLAVQRQREYAAIEFYEPRVEQEALTIWTSRHQHVRNLEKWSQDARFYFTATKFVKAWHNATLDASKKRRQEAYVKIRRKVKMNIALSAIRVWYDKSRRVTNLIDQADEFSRTNLLLFSTELVDRWRQQTAKVAQNTQDAEVYYHRQLAYHMLTRWIDGSEKYRGLEEQADGLDLVHVSDLASAQLRKISRRIFQIRSAADMAESMHDRILRKHHRNMLRHWSNKARVQHKDREELEPDRVGIVTHEPTTPGAAMVVGDPENTLNLSELGSLPEHRLASTTPIATPGYLASPSRRAARARLLSQMSTTPATPLFTPFASRLRAALDGDRAGSESRARSRRSSVGTMVGICVREDPRNGGFEYDHSSMRAVLPGRPQSKLQALSTALWDDLRIVAYISGHALVVLTGAQTLLQTIYVDDSDYLETVAIDEASGQIAVSSGPDVYIYRPNGFKGESLKWSLAVTFRSVDDDEIINTLSWGSSEELLVANSSLSVWFLKHEPHLMWKKRLAGPTKFAEFSPDAELVATTGRYDRLVKLWRRLSFGADDVRFEVFYLPHPAAVTGIHWRRPRHREQSMENVLYTICADNKIRVWTVSDHQALSAMHLWTEIDMSASIQPRDNSQIISGRRYGFIIDSRDFTAATERAVQRNSTKNNLALEHLVEVATKSPEICVIADDQGHMCAWALENVGSKTRSATDVFNILHVEGLKFSFPQRALLHEDYARFYAFGASTAIDSLSILVHYFDGRIEWLDSQIDVLFDPTPRKHRLLSQGIWSGHTEPIKKIVRNASGRVLVSRTDDNNAMIWRQKMRNSGSILATQSSLSSQDHIHRTCVIDDGSFLINLHHTSISLWDIRQSPAVMLSSCEFASSSKPLCVLTVPHSETSDRTVCVAMINSEMKGIAWLLELPDMRSSVNSEECLISLREFCTFDMGLDVDVAYVLAVDPAGQMVRHSGFLDLFAADIALSYTHKGTIHTWAAKVDKANRKLDWLITSTVETGVINPSLASGSAIRKAALVDQDRTHLTIWDTSGAQLEFEERFPDHDMIRDLDWASTPDQQSILAVGFSHKVLLLSQLRYDYLDSGPSWTAVREIRIRDLTPHPIGDSCWSGNGNLVVGAGNQLFVYDKAVEADSHLVSELRIPARGSSDVNLFDIVSRLNGPLPVYHPQFLAQCILSGKTNLVHLILMNLHKKLKFYSEGDDLDTLLGIPVEEFYRDDNELHDFAWKEMRASLDYVEDEPRVLDETVAAILNENLTRISLPQLSSQEQFRLVDTIECVATVEKHRRSMDANAARYLLFFRQHMLRRSQGVANKNTVSWREIVWAFHSGSQDILTDLVSRQFNGKILWKAARESGIFMWLSDTAALRTQLEIVARNEYTKTEEKNPVDCSLFYLALRKKNVLQGLWRMASWNREQAATQRLLANNFQEQRWKTAALKNAYALLGKRRFEYAAAFFLLADHLREAANVCINQIGDIQLAITITRAYEGDSGSVLKEILEEKVLGDAASEGNRWMASWAFWMLNRRSSAVRALISPVDTLIPPTPSSPGSPGLISLKGRSYLSNDPALVVLYRQIREKSLQTLKGATQIAPADEWAFVIRNARLYDRMGCDLLALDLVAHWEFLRTPPRRGSTSAFTSTAETDIRKLLRRRSSLVIADLPVRQLPPEMAVSAPRDENGSSPGTANKPPKPRPKPTTFEEPDTNSLLDSFGF</sequence>
<dbReference type="OrthoDB" id="342131at2759"/>
<feature type="region of interest" description="Disordered" evidence="2">
    <location>
        <begin position="233"/>
        <end position="273"/>
    </location>
</feature>
<evidence type="ECO:0000256" key="2">
    <source>
        <dbReference type="SAM" id="MobiDB-lite"/>
    </source>
</evidence>
<dbReference type="InterPro" id="IPR015943">
    <property type="entry name" value="WD40/YVTN_repeat-like_dom_sf"/>
</dbReference>
<keyword evidence="6" id="KW-1185">Reference proteome</keyword>
<dbReference type="SMART" id="SM00320">
    <property type="entry name" value="WD40"/>
    <property type="match status" value="5"/>
</dbReference>
<dbReference type="InterPro" id="IPR013665">
    <property type="entry name" value="Sfi1_dom"/>
</dbReference>
<dbReference type="GO" id="GO:0007035">
    <property type="term" value="P:vacuolar acidification"/>
    <property type="evidence" value="ECO:0007669"/>
    <property type="project" value="TreeGrafter"/>
</dbReference>
<feature type="region of interest" description="Disordered" evidence="2">
    <location>
        <begin position="2356"/>
        <end position="2401"/>
    </location>
</feature>
<feature type="compositionally biased region" description="Polar residues" evidence="2">
    <location>
        <begin position="2392"/>
        <end position="2401"/>
    </location>
</feature>
<feature type="domain" description="Sfi1 spindle body" evidence="3">
    <location>
        <begin position="357"/>
        <end position="926"/>
    </location>
</feature>
<dbReference type="PANTHER" id="PTHR13950:SF9">
    <property type="entry name" value="RABCONNECTIN-3A"/>
    <property type="match status" value="1"/>
</dbReference>
<dbReference type="InterPro" id="IPR052208">
    <property type="entry name" value="DmX-like/RAVE_component"/>
</dbReference>
<evidence type="ECO:0000313" key="5">
    <source>
        <dbReference type="EMBL" id="OKL63732.1"/>
    </source>
</evidence>
<dbReference type="GO" id="GO:0043291">
    <property type="term" value="C:RAVE complex"/>
    <property type="evidence" value="ECO:0007669"/>
    <property type="project" value="TreeGrafter"/>
</dbReference>
<protein>
    <submittedName>
        <fullName evidence="5">Uncharacterized protein</fullName>
    </submittedName>
</protein>
<dbReference type="Pfam" id="PF12234">
    <property type="entry name" value="Rav1p_C"/>
    <property type="match status" value="1"/>
</dbReference>
<evidence type="ECO:0000313" key="6">
    <source>
        <dbReference type="Proteomes" id="UP000214365"/>
    </source>
</evidence>
<dbReference type="STRING" id="1441469.A0A225AQ25"/>
<dbReference type="InterPro" id="IPR022033">
    <property type="entry name" value="Rav1p_C"/>
</dbReference>
<evidence type="ECO:0000259" key="3">
    <source>
        <dbReference type="Pfam" id="PF08457"/>
    </source>
</evidence>
<dbReference type="Proteomes" id="UP000214365">
    <property type="component" value="Unassembled WGS sequence"/>
</dbReference>
<dbReference type="PROSITE" id="PS50082">
    <property type="entry name" value="WD_REPEATS_2"/>
    <property type="match status" value="1"/>
</dbReference>
<evidence type="ECO:0000259" key="4">
    <source>
        <dbReference type="Pfam" id="PF12234"/>
    </source>
</evidence>
<organism evidence="5 6">
    <name type="scientific">Talaromyces atroroseus</name>
    <dbReference type="NCBI Taxonomy" id="1441469"/>
    <lineage>
        <taxon>Eukaryota</taxon>
        <taxon>Fungi</taxon>
        <taxon>Dikarya</taxon>
        <taxon>Ascomycota</taxon>
        <taxon>Pezizomycotina</taxon>
        <taxon>Eurotiomycetes</taxon>
        <taxon>Eurotiomycetidae</taxon>
        <taxon>Eurotiales</taxon>
        <taxon>Trichocomaceae</taxon>
        <taxon>Talaromyces</taxon>
        <taxon>Talaromyces sect. Trachyspermi</taxon>
    </lineage>
</organism>
<evidence type="ECO:0000256" key="1">
    <source>
        <dbReference type="PROSITE-ProRule" id="PRU00221"/>
    </source>
</evidence>
<feature type="region of interest" description="Disordered" evidence="2">
    <location>
        <begin position="153"/>
        <end position="176"/>
    </location>
</feature>
<dbReference type="Gene3D" id="2.130.10.10">
    <property type="entry name" value="YVTN repeat-like/Quinoprotein amine dehydrogenase"/>
    <property type="match status" value="2"/>
</dbReference>